<protein>
    <submittedName>
        <fullName evidence="6">AraC family transcriptional regulator</fullName>
    </submittedName>
</protein>
<keyword evidence="3" id="KW-0238">DNA-binding</keyword>
<dbReference type="SMART" id="SM00342">
    <property type="entry name" value="HTH_ARAC"/>
    <property type="match status" value="1"/>
</dbReference>
<dbReference type="OrthoDB" id="2536004at2"/>
<proteinExistence type="predicted"/>
<name>A0A1U9JYB9_9BURK</name>
<keyword evidence="4" id="KW-0804">Transcription</keyword>
<dbReference type="Gene3D" id="2.60.120.10">
    <property type="entry name" value="Jelly Rolls"/>
    <property type="match status" value="1"/>
</dbReference>
<sequence length="282" mass="31271">MTNLPSLRHSLSEFDPDTIPRPAVALRVEVANNSEEQPEHRHQKGQLIMAVRGGVTCQVPSALWMVPPQHAVWIPSQMPHSSFATANAKIYFLLIEVTAASMPTECCTLALPPHVREMIRYLAQQDPLYNANSATERLVTVLLEQLTLCDQEKLCLPISTHPKIHLMTQRLLNDPSDRSTLANWAQQLAMSDRTLARLIVKETGLSFGKWRQQLHLLIALQLLAAGTAVQTVAGHLGYDSVTAFITMFKKSLGKAPTHYFAALQASVSEQNLARISEKNSPL</sequence>
<dbReference type="InterPro" id="IPR018060">
    <property type="entry name" value="HTH_AraC"/>
</dbReference>
<reference evidence="6 7" key="1">
    <citation type="submission" date="2017-01" db="EMBL/GenBank/DDBJ databases">
        <title>Complete Genome Sequence of Paenalcaligenes hominis, Isolated from a paraplegic Patient with neurogenic bladder.</title>
        <authorList>
            <person name="Mukhopadhyay R."/>
            <person name="Joaquin J."/>
            <person name="Hogue R."/>
            <person name="Kilaru A."/>
            <person name="Jospin G."/>
            <person name="Mars K."/>
            <person name="Eisen J.A."/>
            <person name="Chaturvedi V."/>
        </authorList>
    </citation>
    <scope>NUCLEOTIDE SEQUENCE [LARGE SCALE GENOMIC DNA]</scope>
    <source>
        <strain evidence="6 7">15S00501</strain>
    </source>
</reference>
<evidence type="ECO:0000259" key="5">
    <source>
        <dbReference type="PROSITE" id="PS01124"/>
    </source>
</evidence>
<evidence type="ECO:0000256" key="2">
    <source>
        <dbReference type="ARBA" id="ARBA00023015"/>
    </source>
</evidence>
<feature type="domain" description="HTH araC/xylS-type" evidence="5">
    <location>
        <begin position="165"/>
        <end position="262"/>
    </location>
</feature>
<dbReference type="InterPro" id="IPR011051">
    <property type="entry name" value="RmlC_Cupin_sf"/>
</dbReference>
<dbReference type="STRING" id="643674.PAEH1_02935"/>
<dbReference type="CDD" id="cd06124">
    <property type="entry name" value="cupin_NimR-like_N"/>
    <property type="match status" value="1"/>
</dbReference>
<dbReference type="PANTHER" id="PTHR11019">
    <property type="entry name" value="HTH-TYPE TRANSCRIPTIONAL REGULATOR NIMR"/>
    <property type="match status" value="1"/>
</dbReference>
<dbReference type="Pfam" id="PF12833">
    <property type="entry name" value="HTH_18"/>
    <property type="match status" value="1"/>
</dbReference>
<dbReference type="GO" id="GO:0043565">
    <property type="term" value="F:sequence-specific DNA binding"/>
    <property type="evidence" value="ECO:0007669"/>
    <property type="project" value="InterPro"/>
</dbReference>
<dbReference type="Proteomes" id="UP000189369">
    <property type="component" value="Chromosome"/>
</dbReference>
<evidence type="ECO:0000256" key="3">
    <source>
        <dbReference type="ARBA" id="ARBA00023125"/>
    </source>
</evidence>
<dbReference type="GO" id="GO:0003700">
    <property type="term" value="F:DNA-binding transcription factor activity"/>
    <property type="evidence" value="ECO:0007669"/>
    <property type="project" value="InterPro"/>
</dbReference>
<dbReference type="AlphaFoldDB" id="A0A1U9JYB9"/>
<organism evidence="6 7">
    <name type="scientific">Paenalcaligenes hominis</name>
    <dbReference type="NCBI Taxonomy" id="643674"/>
    <lineage>
        <taxon>Bacteria</taxon>
        <taxon>Pseudomonadati</taxon>
        <taxon>Pseudomonadota</taxon>
        <taxon>Betaproteobacteria</taxon>
        <taxon>Burkholderiales</taxon>
        <taxon>Alcaligenaceae</taxon>
        <taxon>Paenalcaligenes</taxon>
    </lineage>
</organism>
<keyword evidence="1" id="KW-0678">Repressor</keyword>
<dbReference type="FunFam" id="1.10.10.60:FF:000132">
    <property type="entry name" value="AraC family transcriptional regulator"/>
    <property type="match status" value="1"/>
</dbReference>
<dbReference type="EMBL" id="CP019697">
    <property type="protein sequence ID" value="AQS50777.1"/>
    <property type="molecule type" value="Genomic_DNA"/>
</dbReference>
<dbReference type="PROSITE" id="PS01124">
    <property type="entry name" value="HTH_ARAC_FAMILY_2"/>
    <property type="match status" value="1"/>
</dbReference>
<dbReference type="SUPFAM" id="SSF51182">
    <property type="entry name" value="RmlC-like cupins"/>
    <property type="match status" value="1"/>
</dbReference>
<evidence type="ECO:0000256" key="1">
    <source>
        <dbReference type="ARBA" id="ARBA00022491"/>
    </source>
</evidence>
<dbReference type="PANTHER" id="PTHR11019:SF199">
    <property type="entry name" value="HTH-TYPE TRANSCRIPTIONAL REGULATOR NIMR"/>
    <property type="match status" value="1"/>
</dbReference>
<dbReference type="InterPro" id="IPR009057">
    <property type="entry name" value="Homeodomain-like_sf"/>
</dbReference>
<keyword evidence="2" id="KW-0805">Transcription regulation</keyword>
<dbReference type="KEGG" id="phn:PAEH1_02935"/>
<dbReference type="Gene3D" id="1.10.10.60">
    <property type="entry name" value="Homeodomain-like"/>
    <property type="match status" value="1"/>
</dbReference>
<evidence type="ECO:0000256" key="4">
    <source>
        <dbReference type="ARBA" id="ARBA00023163"/>
    </source>
</evidence>
<accession>A0A1U9JYB9</accession>
<dbReference type="SUPFAM" id="SSF46689">
    <property type="entry name" value="Homeodomain-like"/>
    <property type="match status" value="1"/>
</dbReference>
<gene>
    <name evidence="6" type="ORF">PAEH1_02935</name>
</gene>
<dbReference type="InterPro" id="IPR014710">
    <property type="entry name" value="RmlC-like_jellyroll"/>
</dbReference>
<evidence type="ECO:0000313" key="7">
    <source>
        <dbReference type="Proteomes" id="UP000189369"/>
    </source>
</evidence>
<evidence type="ECO:0000313" key="6">
    <source>
        <dbReference type="EMBL" id="AQS50777.1"/>
    </source>
</evidence>